<protein>
    <submittedName>
        <fullName evidence="1">Uncharacterized protein</fullName>
    </submittedName>
</protein>
<keyword evidence="2" id="KW-1185">Reference proteome</keyword>
<dbReference type="KEGG" id="sjp:SJA_C1-32690"/>
<dbReference type="Proteomes" id="UP000007753">
    <property type="component" value="Chromosome 1"/>
</dbReference>
<gene>
    <name evidence="1" type="ordered locus">SJA_C1-32690</name>
</gene>
<proteinExistence type="predicted"/>
<evidence type="ECO:0000313" key="1">
    <source>
        <dbReference type="EMBL" id="BAI98103.1"/>
    </source>
</evidence>
<accession>D4Z671</accession>
<reference evidence="1 2" key="1">
    <citation type="journal article" date="2010" name="J. Bacteriol.">
        <title>Complete genome sequence of the representative gamma-hexachlorocyclohexane-degrading bacterium Sphingobium japonicum UT26.</title>
        <authorList>
            <person name="Nagata Y."/>
            <person name="Ohtsubo Y."/>
            <person name="Endo R."/>
            <person name="Ichikawa N."/>
            <person name="Ankai A."/>
            <person name="Oguchi A."/>
            <person name="Fukui S."/>
            <person name="Fujita N."/>
            <person name="Tsuda M."/>
        </authorList>
    </citation>
    <scope>NUCLEOTIDE SEQUENCE [LARGE SCALE GENOMIC DNA]</scope>
    <source>
        <strain evidence="2">DSM 16413 / CCM 7287 / MTCC 6362 / UT26 / NBRC 101211 / UT26S</strain>
    </source>
</reference>
<dbReference type="HOGENOM" id="CLU_3205412_0_0_5"/>
<organism evidence="1 2">
    <name type="scientific">Sphingobium indicum (strain DSM 16413 / CCM 7287 / MTCC 6362 / UT26 / NBRC 101211 / UT26S)</name>
    <name type="common">Sphingobium japonicum</name>
    <dbReference type="NCBI Taxonomy" id="452662"/>
    <lineage>
        <taxon>Bacteria</taxon>
        <taxon>Pseudomonadati</taxon>
        <taxon>Pseudomonadota</taxon>
        <taxon>Alphaproteobacteria</taxon>
        <taxon>Sphingomonadales</taxon>
        <taxon>Sphingomonadaceae</taxon>
        <taxon>Sphingobium</taxon>
    </lineage>
</organism>
<dbReference type="STRING" id="452662.SJA_C1-32690"/>
<name>D4Z671_SPHIU</name>
<dbReference type="EMBL" id="AP010803">
    <property type="protein sequence ID" value="BAI98103.1"/>
    <property type="molecule type" value="Genomic_DNA"/>
</dbReference>
<sequence>MDFYSGTPLKGVATLLGAADPKLSKLPDPKPLKLTITPGLQSESY</sequence>
<evidence type="ECO:0000313" key="2">
    <source>
        <dbReference type="Proteomes" id="UP000007753"/>
    </source>
</evidence>
<dbReference type="AlphaFoldDB" id="D4Z671"/>